<evidence type="ECO:0000256" key="6">
    <source>
        <dbReference type="SAM" id="MobiDB-lite"/>
    </source>
</evidence>
<evidence type="ECO:0000256" key="3">
    <source>
        <dbReference type="ARBA" id="ARBA00022763"/>
    </source>
</evidence>
<comment type="subcellular location">
    <subcellularLocation>
        <location evidence="1">Nucleus</location>
    </subcellularLocation>
</comment>
<sequence length="387" mass="42637">MSDSKSSRGDGANKTVKRSLPSWMSDIENGSKARGKRSGDGGGQEERKEGEKPEQAKGNGGKSNNRPGASNLSTSNFSNLLEGVVFVLSGFVNPERSTLRSQALEMGAEYQPDWNSNCTLLVCAFPNTPKFRQVEADCGTIVSKEWLSECYNQKKLADIEIYLMHAGKPWRRSNVPHQAKNDEEASPPSNSKMQVERGLRSKLTASKSGSNPAKDLFSPSEVKKWAIDDLHKTISWLDSQEEKPEPSEIKKIAAGGILTCLQDAIDSLGQKQDILEMTKEWNFIPRVVEELVKLESTRNSHSSLSKADLYKHAITCKEIYEAEFSSLDDDALANKKQPKTGRGEKGKKKMTKATSSNAAGYDSDETVEMTEEEIDLAYNTVASAICK</sequence>
<keyword evidence="2" id="KW-0677">Repeat</keyword>
<dbReference type="SMART" id="SM00292">
    <property type="entry name" value="BRCT"/>
    <property type="match status" value="1"/>
</dbReference>
<protein>
    <recommendedName>
        <fullName evidence="7">BRCT domain-containing protein</fullName>
    </recommendedName>
</protein>
<evidence type="ECO:0000256" key="2">
    <source>
        <dbReference type="ARBA" id="ARBA00022737"/>
    </source>
</evidence>
<keyword evidence="5" id="KW-0539">Nucleus</keyword>
<accession>A0ABY9CJB2</accession>
<gene>
    <name evidence="8" type="ORF">VitviT2T_013497</name>
</gene>
<evidence type="ECO:0000256" key="1">
    <source>
        <dbReference type="ARBA" id="ARBA00004123"/>
    </source>
</evidence>
<dbReference type="Gene3D" id="3.40.50.10190">
    <property type="entry name" value="BRCT domain"/>
    <property type="match status" value="1"/>
</dbReference>
<feature type="compositionally biased region" description="Basic and acidic residues" evidence="6">
    <location>
        <begin position="44"/>
        <end position="55"/>
    </location>
</feature>
<dbReference type="SUPFAM" id="SSF52113">
    <property type="entry name" value="BRCT domain"/>
    <property type="match status" value="1"/>
</dbReference>
<keyword evidence="9" id="KW-1185">Reference proteome</keyword>
<keyword evidence="4" id="KW-0234">DNA repair</keyword>
<dbReference type="InterPro" id="IPR036420">
    <property type="entry name" value="BRCT_dom_sf"/>
</dbReference>
<dbReference type="CDD" id="cd17725">
    <property type="entry name" value="BRCT_XRCC1_rpt1"/>
    <property type="match status" value="1"/>
</dbReference>
<evidence type="ECO:0000259" key="7">
    <source>
        <dbReference type="PROSITE" id="PS50172"/>
    </source>
</evidence>
<dbReference type="PROSITE" id="PS50172">
    <property type="entry name" value="BRCT"/>
    <property type="match status" value="1"/>
</dbReference>
<dbReference type="InterPro" id="IPR001357">
    <property type="entry name" value="BRCT_dom"/>
</dbReference>
<dbReference type="Pfam" id="PF00533">
    <property type="entry name" value="BRCT"/>
    <property type="match status" value="1"/>
</dbReference>
<dbReference type="PANTHER" id="PTHR11370">
    <property type="entry name" value="DNA-REPAIR PROTEIN XRCC1"/>
    <property type="match status" value="1"/>
</dbReference>
<evidence type="ECO:0000256" key="4">
    <source>
        <dbReference type="ARBA" id="ARBA00023204"/>
    </source>
</evidence>
<proteinExistence type="predicted"/>
<feature type="region of interest" description="Disordered" evidence="6">
    <location>
        <begin position="173"/>
        <end position="215"/>
    </location>
</feature>
<evidence type="ECO:0000313" key="8">
    <source>
        <dbReference type="EMBL" id="WJZ94658.1"/>
    </source>
</evidence>
<dbReference type="EMBL" id="CP126656">
    <property type="protein sequence ID" value="WJZ94658.1"/>
    <property type="molecule type" value="Genomic_DNA"/>
</dbReference>
<feature type="region of interest" description="Disordered" evidence="6">
    <location>
        <begin position="333"/>
        <end position="366"/>
    </location>
</feature>
<feature type="region of interest" description="Disordered" evidence="6">
    <location>
        <begin position="1"/>
        <end position="74"/>
    </location>
</feature>
<name>A0ABY9CJB2_VITVI</name>
<evidence type="ECO:0000256" key="5">
    <source>
        <dbReference type="ARBA" id="ARBA00023242"/>
    </source>
</evidence>
<evidence type="ECO:0000313" key="9">
    <source>
        <dbReference type="Proteomes" id="UP001227230"/>
    </source>
</evidence>
<dbReference type="Proteomes" id="UP001227230">
    <property type="component" value="Chromosome 9"/>
</dbReference>
<feature type="domain" description="BRCT" evidence="7">
    <location>
        <begin position="76"/>
        <end position="164"/>
    </location>
</feature>
<keyword evidence="3" id="KW-0227">DNA damage</keyword>
<dbReference type="InterPro" id="IPR045080">
    <property type="entry name" value="BRCT_XRCC1_rpt1"/>
</dbReference>
<reference evidence="8 9" key="1">
    <citation type="journal article" date="2023" name="Hortic Res">
        <title>The complete reference genome for grapevine (Vitis vinifera L.) genetics and breeding.</title>
        <authorList>
            <person name="Shi X."/>
            <person name="Cao S."/>
            <person name="Wang X."/>
            <person name="Huang S."/>
            <person name="Wang Y."/>
            <person name="Liu Z."/>
            <person name="Liu W."/>
            <person name="Leng X."/>
            <person name="Peng Y."/>
            <person name="Wang N."/>
            <person name="Wang Y."/>
            <person name="Ma Z."/>
            <person name="Xu X."/>
            <person name="Zhang F."/>
            <person name="Xue H."/>
            <person name="Zhong H."/>
            <person name="Wang Y."/>
            <person name="Zhang K."/>
            <person name="Velt A."/>
            <person name="Avia K."/>
            <person name="Holtgrawe D."/>
            <person name="Grimplet J."/>
            <person name="Matus J.T."/>
            <person name="Ware D."/>
            <person name="Wu X."/>
            <person name="Wang H."/>
            <person name="Liu C."/>
            <person name="Fang Y."/>
            <person name="Rustenholz C."/>
            <person name="Cheng Z."/>
            <person name="Xiao H."/>
            <person name="Zhou Y."/>
        </authorList>
    </citation>
    <scope>NUCLEOTIDE SEQUENCE [LARGE SCALE GENOMIC DNA]</scope>
    <source>
        <strain evidence="9">cv. Pinot noir / PN40024</strain>
        <tissue evidence="8">Leaf</tissue>
    </source>
</reference>
<organism evidence="8 9">
    <name type="scientific">Vitis vinifera</name>
    <name type="common">Grape</name>
    <dbReference type="NCBI Taxonomy" id="29760"/>
    <lineage>
        <taxon>Eukaryota</taxon>
        <taxon>Viridiplantae</taxon>
        <taxon>Streptophyta</taxon>
        <taxon>Embryophyta</taxon>
        <taxon>Tracheophyta</taxon>
        <taxon>Spermatophyta</taxon>
        <taxon>Magnoliopsida</taxon>
        <taxon>eudicotyledons</taxon>
        <taxon>Gunneridae</taxon>
        <taxon>Pentapetalae</taxon>
        <taxon>rosids</taxon>
        <taxon>Vitales</taxon>
        <taxon>Vitaceae</taxon>
        <taxon>Viteae</taxon>
        <taxon>Vitis</taxon>
    </lineage>
</organism>
<dbReference type="PANTHER" id="PTHR11370:SF5">
    <property type="entry name" value="DNA REPAIR PROTEIN XRCC1"/>
    <property type="match status" value="1"/>
</dbReference>